<dbReference type="PANTHER" id="PTHR10629">
    <property type="entry name" value="CYTOSINE-SPECIFIC METHYLTRANSFERASE"/>
    <property type="match status" value="1"/>
</dbReference>
<dbReference type="GO" id="GO:0032259">
    <property type="term" value="P:methylation"/>
    <property type="evidence" value="ECO:0007669"/>
    <property type="project" value="UniProtKB-KW"/>
</dbReference>
<evidence type="ECO:0000256" key="3">
    <source>
        <dbReference type="ARBA" id="ARBA00022679"/>
    </source>
</evidence>
<feature type="active site" evidence="7">
    <location>
        <position position="81"/>
    </location>
</feature>
<dbReference type="GO" id="GO:0003886">
    <property type="term" value="F:DNA (cytosine-5-)-methyltransferase activity"/>
    <property type="evidence" value="ECO:0007669"/>
    <property type="project" value="UniProtKB-EC"/>
</dbReference>
<dbReference type="Gene3D" id="3.40.50.150">
    <property type="entry name" value="Vaccinia Virus protein VP39"/>
    <property type="match status" value="1"/>
</dbReference>
<dbReference type="PROSITE" id="PS00095">
    <property type="entry name" value="C5_MTASE_2"/>
    <property type="match status" value="1"/>
</dbReference>
<dbReference type="SUPFAM" id="SSF53335">
    <property type="entry name" value="S-adenosyl-L-methionine-dependent methyltransferases"/>
    <property type="match status" value="1"/>
</dbReference>
<dbReference type="GO" id="GO:0044027">
    <property type="term" value="P:negative regulation of gene expression via chromosomal CpG island methylation"/>
    <property type="evidence" value="ECO:0007669"/>
    <property type="project" value="TreeGrafter"/>
</dbReference>
<proteinExistence type="inferred from homology"/>
<name>A0A8E2UUF8_9BURK</name>
<dbReference type="InterPro" id="IPR029063">
    <property type="entry name" value="SAM-dependent_MTases_sf"/>
</dbReference>
<accession>A0A8E2UUF8</accession>
<dbReference type="InterPro" id="IPR001525">
    <property type="entry name" value="C5_MeTfrase"/>
</dbReference>
<protein>
    <recommendedName>
        <fullName evidence="1">DNA (cytosine-5-)-methyltransferase</fullName>
        <ecNumber evidence="1">2.1.1.37</ecNumber>
    </recommendedName>
</protein>
<dbReference type="GO" id="GO:0003677">
    <property type="term" value="F:DNA binding"/>
    <property type="evidence" value="ECO:0007669"/>
    <property type="project" value="TreeGrafter"/>
</dbReference>
<evidence type="ECO:0000256" key="6">
    <source>
        <dbReference type="ARBA" id="ARBA00047422"/>
    </source>
</evidence>
<dbReference type="Pfam" id="PF00145">
    <property type="entry name" value="DNA_methylase"/>
    <property type="match status" value="2"/>
</dbReference>
<dbReference type="EMBL" id="PVFZ01000008">
    <property type="protein sequence ID" value="PRF27782.1"/>
    <property type="molecule type" value="Genomic_DNA"/>
</dbReference>
<dbReference type="AlphaFoldDB" id="A0A8E2UUF8"/>
<evidence type="ECO:0000256" key="7">
    <source>
        <dbReference type="PROSITE-ProRule" id="PRU01016"/>
    </source>
</evidence>
<dbReference type="InterPro" id="IPR018117">
    <property type="entry name" value="C5_DNA_meth_AS"/>
</dbReference>
<dbReference type="PRINTS" id="PR00105">
    <property type="entry name" value="C5METTRFRASE"/>
</dbReference>
<dbReference type="PROSITE" id="PS00094">
    <property type="entry name" value="C5_MTASE_1"/>
    <property type="match status" value="1"/>
</dbReference>
<comment type="catalytic activity">
    <reaction evidence="6">
        <text>a 2'-deoxycytidine in DNA + S-adenosyl-L-methionine = a 5-methyl-2'-deoxycytidine in DNA + S-adenosyl-L-homocysteine + H(+)</text>
        <dbReference type="Rhea" id="RHEA:13681"/>
        <dbReference type="Rhea" id="RHEA-COMP:11369"/>
        <dbReference type="Rhea" id="RHEA-COMP:11370"/>
        <dbReference type="ChEBI" id="CHEBI:15378"/>
        <dbReference type="ChEBI" id="CHEBI:57856"/>
        <dbReference type="ChEBI" id="CHEBI:59789"/>
        <dbReference type="ChEBI" id="CHEBI:85452"/>
        <dbReference type="ChEBI" id="CHEBI:85454"/>
        <dbReference type="EC" id="2.1.1.37"/>
    </reaction>
</comment>
<keyword evidence="3 7" id="KW-0808">Transferase</keyword>
<comment type="caution">
    <text evidence="8">The sequence shown here is derived from an EMBL/GenBank/DDBJ whole genome shotgun (WGS) entry which is preliminary data.</text>
</comment>
<reference evidence="8 9" key="1">
    <citation type="submission" date="2018-03" db="EMBL/GenBank/DDBJ databases">
        <authorList>
            <person name="Nguyen K."/>
            <person name="Fouts D."/>
            <person name="Sutton G."/>
        </authorList>
    </citation>
    <scope>NUCLEOTIDE SEQUENCE [LARGE SCALE GENOMIC DNA]</scope>
    <source>
        <strain evidence="8 9">AU17135</strain>
    </source>
</reference>
<dbReference type="PROSITE" id="PS51679">
    <property type="entry name" value="SAM_MT_C5"/>
    <property type="match status" value="1"/>
</dbReference>
<dbReference type="InterPro" id="IPR050390">
    <property type="entry name" value="C5-Methyltransferase"/>
</dbReference>
<dbReference type="Gene3D" id="3.90.120.10">
    <property type="entry name" value="DNA Methylase, subunit A, domain 2"/>
    <property type="match status" value="1"/>
</dbReference>
<comment type="similarity">
    <text evidence="7">Belongs to the class I-like SAM-binding methyltransferase superfamily. C5-methyltransferase family.</text>
</comment>
<keyword evidence="5" id="KW-0680">Restriction system</keyword>
<dbReference type="RefSeq" id="WP_105767704.1">
    <property type="nucleotide sequence ID" value="NZ_JAHPLP010000033.1"/>
</dbReference>
<dbReference type="Proteomes" id="UP000237686">
    <property type="component" value="Unassembled WGS sequence"/>
</dbReference>
<dbReference type="GO" id="GO:0009307">
    <property type="term" value="P:DNA restriction-modification system"/>
    <property type="evidence" value="ECO:0007669"/>
    <property type="project" value="UniProtKB-KW"/>
</dbReference>
<keyword evidence="4 7" id="KW-0949">S-adenosyl-L-methionine</keyword>
<dbReference type="InterPro" id="IPR031303">
    <property type="entry name" value="C5_meth_CS"/>
</dbReference>
<evidence type="ECO:0000313" key="9">
    <source>
        <dbReference type="Proteomes" id="UP000237686"/>
    </source>
</evidence>
<dbReference type="EC" id="2.1.1.37" evidence="1"/>
<evidence type="ECO:0000313" key="8">
    <source>
        <dbReference type="EMBL" id="PRF27782.1"/>
    </source>
</evidence>
<sequence length="407" mass="45752">MKAVELYAGAGGLAMGVSLAGFKPLAVVEWDKWACDTIRENQRRGFPLVADWPLYEGDVRKFDWSRFESEEIDLLAGGPPCQPFSMGGKHQAHDDTRDMFPATVDIVRKLRPKAFIVENVKGLTRSTFANYYQYILLQLEFPEVPARRNEEWFDHLLRLQAERTSGRQNGKKLTYNVVPTLVNAADYGVPQKRERVFIVGFRSDLDVDWSFPRPTHSYDSLLRDQWVTGEYWERHQVPRRARPTMPASLASRVRRIASSLPFASELPWRTVRDAIAGLPSPLARTAGQYPDHRFQPGARVYPGHTGSPLDLPAKTLKAGDHGVPGGENMLVNTDGSVRYFSIRESARVQTFPDGFKFHGSWTETMRQLGNAVPVALGHVVARSVAEQLATVQLEQLARRRAAVRGAA</sequence>
<evidence type="ECO:0000256" key="5">
    <source>
        <dbReference type="ARBA" id="ARBA00022747"/>
    </source>
</evidence>
<evidence type="ECO:0000256" key="2">
    <source>
        <dbReference type="ARBA" id="ARBA00022603"/>
    </source>
</evidence>
<dbReference type="PANTHER" id="PTHR10629:SF52">
    <property type="entry name" value="DNA (CYTOSINE-5)-METHYLTRANSFERASE 1"/>
    <property type="match status" value="1"/>
</dbReference>
<keyword evidence="2 7" id="KW-0489">Methyltransferase</keyword>
<evidence type="ECO:0000256" key="4">
    <source>
        <dbReference type="ARBA" id="ARBA00022691"/>
    </source>
</evidence>
<evidence type="ECO:0000256" key="1">
    <source>
        <dbReference type="ARBA" id="ARBA00011975"/>
    </source>
</evidence>
<gene>
    <name evidence="8" type="ORF">C6P98_02545</name>
</gene>
<organism evidence="8 9">
    <name type="scientific">Burkholderia multivorans</name>
    <dbReference type="NCBI Taxonomy" id="87883"/>
    <lineage>
        <taxon>Bacteria</taxon>
        <taxon>Pseudomonadati</taxon>
        <taxon>Pseudomonadota</taxon>
        <taxon>Betaproteobacteria</taxon>
        <taxon>Burkholderiales</taxon>
        <taxon>Burkholderiaceae</taxon>
        <taxon>Burkholderia</taxon>
        <taxon>Burkholderia cepacia complex</taxon>
    </lineage>
</organism>